<feature type="region of interest" description="Disordered" evidence="1">
    <location>
        <begin position="400"/>
        <end position="465"/>
    </location>
</feature>
<feature type="region of interest" description="Disordered" evidence="1">
    <location>
        <begin position="492"/>
        <end position="521"/>
    </location>
</feature>
<feature type="compositionally biased region" description="Basic and acidic residues" evidence="1">
    <location>
        <begin position="402"/>
        <end position="418"/>
    </location>
</feature>
<evidence type="ECO:0000313" key="2">
    <source>
        <dbReference type="EMBL" id="KAK7677043.1"/>
    </source>
</evidence>
<dbReference type="Pfam" id="PF20414">
    <property type="entry name" value="DUF6698"/>
    <property type="match status" value="1"/>
</dbReference>
<dbReference type="EMBL" id="JASBNA010000097">
    <property type="protein sequence ID" value="KAK7677043.1"/>
    <property type="molecule type" value="Genomic_DNA"/>
</dbReference>
<proteinExistence type="predicted"/>
<evidence type="ECO:0000256" key="1">
    <source>
        <dbReference type="SAM" id="MobiDB-lite"/>
    </source>
</evidence>
<comment type="caution">
    <text evidence="2">The sequence shown here is derived from an EMBL/GenBank/DDBJ whole genome shotgun (WGS) entry which is preliminary data.</text>
</comment>
<evidence type="ECO:0000313" key="3">
    <source>
        <dbReference type="Proteomes" id="UP001385951"/>
    </source>
</evidence>
<feature type="compositionally biased region" description="Polar residues" evidence="1">
    <location>
        <begin position="446"/>
        <end position="464"/>
    </location>
</feature>
<gene>
    <name evidence="2" type="ORF">QCA50_020008</name>
</gene>
<dbReference type="InterPro" id="IPR046521">
    <property type="entry name" value="DUF6698"/>
</dbReference>
<dbReference type="Proteomes" id="UP001385951">
    <property type="component" value="Unassembled WGS sequence"/>
</dbReference>
<dbReference type="AlphaFoldDB" id="A0AAW0FHH8"/>
<reference evidence="2 3" key="1">
    <citation type="submission" date="2022-09" db="EMBL/GenBank/DDBJ databases">
        <authorList>
            <person name="Palmer J.M."/>
        </authorList>
    </citation>
    <scope>NUCLEOTIDE SEQUENCE [LARGE SCALE GENOMIC DNA]</scope>
    <source>
        <strain evidence="2 3">DSM 7382</strain>
    </source>
</reference>
<keyword evidence="3" id="KW-1185">Reference proteome</keyword>
<accession>A0AAW0FHH8</accession>
<sequence>MDATNTHHVPSGHKTEPQVNDLVAELEREVGITDVALPPAGATIQDYQKAYMEAEQNLFKMRGIVRELQMRCRELEVQLGSTRRPHKSVPKDVQLHGLDITILGRKYCVLIAPWLDTTIEVISQRPPIDYHSQHRYVSDATNQQAAKAELFDHIPPNLHKLMGYNAFGDTFRTAIQTQRANIVHSARAVVHILFPTIPSDLLILTRGCDRVLNPKVQRLLGYDGRRKYQPLPPVLYPPGQEKQGSMVFCSPTLLRLGRVILFGQSSLTSTATFRPHPNSTGKKWGTVEVSSGYIAFVAIVIIYLLSPNVNFQERGMESQITYRALFNRYKKLIISSIGSARGKAFFKLWNDYIFGPSTAVPGNDNIFGPSTAVPGNDNNLDKVDELNDVFDNALNALQNESSEDKGDDELLHNQRDNNDNNENDNDNDITRDASNINDMRGRNDVAHSTVTPHSLSSQHPTSPSLVPINDCTIACTNELNVNPKSIEQAAPPQQMRLRLPPCHAPASNARGRRMASRRSAA</sequence>
<name>A0AAW0FHH8_9APHY</name>
<protein>
    <submittedName>
        <fullName evidence="2">Uncharacterized protein</fullName>
    </submittedName>
</protein>
<organism evidence="2 3">
    <name type="scientific">Cerrena zonata</name>
    <dbReference type="NCBI Taxonomy" id="2478898"/>
    <lineage>
        <taxon>Eukaryota</taxon>
        <taxon>Fungi</taxon>
        <taxon>Dikarya</taxon>
        <taxon>Basidiomycota</taxon>
        <taxon>Agaricomycotina</taxon>
        <taxon>Agaricomycetes</taxon>
        <taxon>Polyporales</taxon>
        <taxon>Cerrenaceae</taxon>
        <taxon>Cerrena</taxon>
    </lineage>
</organism>
<feature type="compositionally biased region" description="Basic residues" evidence="1">
    <location>
        <begin position="510"/>
        <end position="521"/>
    </location>
</feature>